<organism evidence="2 3">
    <name type="scientific">Gossypium armourianum</name>
    <dbReference type="NCBI Taxonomy" id="34283"/>
    <lineage>
        <taxon>Eukaryota</taxon>
        <taxon>Viridiplantae</taxon>
        <taxon>Streptophyta</taxon>
        <taxon>Embryophyta</taxon>
        <taxon>Tracheophyta</taxon>
        <taxon>Spermatophyta</taxon>
        <taxon>Magnoliopsida</taxon>
        <taxon>eudicotyledons</taxon>
        <taxon>Gunneridae</taxon>
        <taxon>Pentapetalae</taxon>
        <taxon>rosids</taxon>
        <taxon>malvids</taxon>
        <taxon>Malvales</taxon>
        <taxon>Malvaceae</taxon>
        <taxon>Malvoideae</taxon>
        <taxon>Gossypium</taxon>
    </lineage>
</organism>
<dbReference type="InterPro" id="IPR013187">
    <property type="entry name" value="F-box-assoc_dom_typ3"/>
</dbReference>
<protein>
    <recommendedName>
        <fullName evidence="1">F-box associated beta-propeller type 3 domain-containing protein</fullName>
    </recommendedName>
</protein>
<proteinExistence type="predicted"/>
<evidence type="ECO:0000313" key="2">
    <source>
        <dbReference type="EMBL" id="MBA0824403.1"/>
    </source>
</evidence>
<dbReference type="InterPro" id="IPR055290">
    <property type="entry name" value="At3g26010-like"/>
</dbReference>
<dbReference type="EMBL" id="JABFAE010000003">
    <property type="protein sequence ID" value="MBA0824403.1"/>
    <property type="molecule type" value="Genomic_DNA"/>
</dbReference>
<accession>A0A7J9IR99</accession>
<dbReference type="InterPro" id="IPR017451">
    <property type="entry name" value="F-box-assoc_interact_dom"/>
</dbReference>
<evidence type="ECO:0000259" key="1">
    <source>
        <dbReference type="Pfam" id="PF08268"/>
    </source>
</evidence>
<evidence type="ECO:0000313" key="3">
    <source>
        <dbReference type="Proteomes" id="UP000593575"/>
    </source>
</evidence>
<dbReference type="Pfam" id="PF08268">
    <property type="entry name" value="FBA_3"/>
    <property type="match status" value="1"/>
</dbReference>
<dbReference type="Proteomes" id="UP000593575">
    <property type="component" value="Unassembled WGS sequence"/>
</dbReference>
<dbReference type="PANTHER" id="PTHR35546:SF16">
    <property type="entry name" value="F-BOX ASSOCIATED UBIQUITINATION EFFECTOR FAMILY PROTEIN-RELATED"/>
    <property type="match status" value="1"/>
</dbReference>
<comment type="caution">
    <text evidence="2">The sequence shown here is derived from an EMBL/GenBank/DDBJ whole genome shotgun (WGS) entry which is preliminary data.</text>
</comment>
<name>A0A7J9IR99_9ROSI</name>
<dbReference type="AlphaFoldDB" id="A0A7J9IR99"/>
<dbReference type="PANTHER" id="PTHR35546">
    <property type="entry name" value="F-BOX PROTEIN INTERACTION DOMAIN PROTEIN-RELATED"/>
    <property type="match status" value="1"/>
</dbReference>
<keyword evidence="3" id="KW-1185">Reference proteome</keyword>
<reference evidence="2 3" key="1">
    <citation type="journal article" date="2019" name="Genome Biol. Evol.">
        <title>Insights into the evolution of the New World diploid cottons (Gossypium, subgenus Houzingenia) based on genome sequencing.</title>
        <authorList>
            <person name="Grover C.E."/>
            <person name="Arick M.A. 2nd"/>
            <person name="Thrash A."/>
            <person name="Conover J.L."/>
            <person name="Sanders W.S."/>
            <person name="Peterson D.G."/>
            <person name="Frelichowski J.E."/>
            <person name="Scheffler J.A."/>
            <person name="Scheffler B.E."/>
            <person name="Wendel J.F."/>
        </authorList>
    </citation>
    <scope>NUCLEOTIDE SEQUENCE [LARGE SCALE GENOMIC DNA]</scope>
    <source>
        <strain evidence="2">6</strain>
        <tissue evidence="2">Leaf</tissue>
    </source>
</reference>
<gene>
    <name evidence="2" type="ORF">Goarm_021077</name>
</gene>
<dbReference type="NCBIfam" id="TIGR01640">
    <property type="entry name" value="F_box_assoc_1"/>
    <property type="match status" value="1"/>
</dbReference>
<sequence>MASYDFSRDILFEILSRAELKTMKKCRVLSKECKDLTYESSFMRLHSARTSTMVGYLLQSSRVPTQYLVSIADSVKPTAYSPYVTYFLHHRFRVVAAANEGLVLCSLSKFGGDSFIYVYKPTCNEGGEVLPPPNPRFWRTKISMLVLRSNPLRFKIVRLSDSKDDAVDLDSKYSDEEDNFNVLSNEKSWHCEIFDSKSWEWKQSDDLKLTCHYSFMNTQEVSVCGGLHWLMFNDQQDKYTILCFDGDKEEWTMTSLPDSLGRKTHRDDQIAHVSCEGKLGLINHSYETKMLDVWILNHEKIWVQKHTINLKSFNEKVLPSPSPFLSFSFYSADTLFMMDLGCKYSVWVYYYNFKTGELKEIYAGKFIESAYFIQTDSEPVQLKPEQYIY</sequence>
<feature type="domain" description="F-box associated beta-propeller type 3" evidence="1">
    <location>
        <begin position="189"/>
        <end position="363"/>
    </location>
</feature>